<dbReference type="CTD" id="36384555"/>
<evidence type="ECO:0000313" key="11">
    <source>
        <dbReference type="WBParaSite" id="SRAE_X000148900.1"/>
    </source>
</evidence>
<dbReference type="GO" id="GO:0005634">
    <property type="term" value="C:nucleus"/>
    <property type="evidence" value="ECO:0007669"/>
    <property type="project" value="UniProtKB-ARBA"/>
</dbReference>
<accession>A0A090KQV9</accession>
<evidence type="ECO:0000256" key="7">
    <source>
        <dbReference type="SAM" id="MobiDB-lite"/>
    </source>
</evidence>
<gene>
    <name evidence="9 11 12" type="ORF">SRAE_X000148900</name>
</gene>
<dbReference type="InterPro" id="IPR013087">
    <property type="entry name" value="Znf_C2H2_type"/>
</dbReference>
<feature type="coiled-coil region" evidence="6">
    <location>
        <begin position="267"/>
        <end position="353"/>
    </location>
</feature>
<dbReference type="Gene3D" id="3.30.160.60">
    <property type="entry name" value="Classic Zinc Finger"/>
    <property type="match status" value="1"/>
</dbReference>
<name>A0A090KQV9_STRRB</name>
<keyword evidence="1" id="KW-0479">Metal-binding</keyword>
<evidence type="ECO:0000256" key="2">
    <source>
        <dbReference type="ARBA" id="ARBA00022737"/>
    </source>
</evidence>
<evidence type="ECO:0000256" key="3">
    <source>
        <dbReference type="ARBA" id="ARBA00022771"/>
    </source>
</evidence>
<dbReference type="PROSITE" id="PS50157">
    <property type="entry name" value="ZINC_FINGER_C2H2_2"/>
    <property type="match status" value="1"/>
</dbReference>
<evidence type="ECO:0000259" key="8">
    <source>
        <dbReference type="PROSITE" id="PS50157"/>
    </source>
</evidence>
<evidence type="ECO:0000313" key="10">
    <source>
        <dbReference type="Proteomes" id="UP000035682"/>
    </source>
</evidence>
<protein>
    <submittedName>
        <fullName evidence="9 11">Transcriptional activator cubitus interruptus</fullName>
    </submittedName>
</protein>
<dbReference type="GeneID" id="36384555"/>
<keyword evidence="3 5" id="KW-0863">Zinc-finger</keyword>
<dbReference type="GO" id="GO:0000981">
    <property type="term" value="F:DNA-binding transcription factor activity, RNA polymerase II-specific"/>
    <property type="evidence" value="ECO:0007669"/>
    <property type="project" value="TreeGrafter"/>
</dbReference>
<dbReference type="WBParaSite" id="SRAE_X000148900.1">
    <property type="protein sequence ID" value="SRAE_X000148900.1"/>
    <property type="gene ID" value="WBGene00267061"/>
</dbReference>
<proteinExistence type="predicted"/>
<evidence type="ECO:0000256" key="1">
    <source>
        <dbReference type="ARBA" id="ARBA00022723"/>
    </source>
</evidence>
<evidence type="ECO:0000313" key="9">
    <source>
        <dbReference type="EMBL" id="CEF59744.1"/>
    </source>
</evidence>
<reference evidence="11" key="3">
    <citation type="submission" date="2020-12" db="UniProtKB">
        <authorList>
            <consortium name="WormBaseParasite"/>
        </authorList>
    </citation>
    <scope>IDENTIFICATION</scope>
</reference>
<dbReference type="InterPro" id="IPR050329">
    <property type="entry name" value="GLI_C2H2-zinc-finger"/>
</dbReference>
<feature type="compositionally biased region" description="Basic and acidic residues" evidence="7">
    <location>
        <begin position="1027"/>
        <end position="1037"/>
    </location>
</feature>
<keyword evidence="4" id="KW-0862">Zinc</keyword>
<reference evidence="10" key="1">
    <citation type="submission" date="2014-09" db="EMBL/GenBank/DDBJ databases">
        <authorList>
            <person name="Martin A.A."/>
        </authorList>
    </citation>
    <scope>NUCLEOTIDE SEQUENCE</scope>
    <source>
        <strain evidence="10">ED321</strain>
    </source>
</reference>
<keyword evidence="10" id="KW-1185">Reference proteome</keyword>
<reference evidence="9" key="2">
    <citation type="submission" date="2014-09" db="EMBL/GenBank/DDBJ databases">
        <authorList>
            <person name="Aslett A.Martin."/>
        </authorList>
    </citation>
    <scope>NUCLEOTIDE SEQUENCE</scope>
    <source>
        <strain evidence="9">ED321 Heterogonic</strain>
    </source>
</reference>
<dbReference type="GO" id="GO:0000978">
    <property type="term" value="F:RNA polymerase II cis-regulatory region sequence-specific DNA binding"/>
    <property type="evidence" value="ECO:0007669"/>
    <property type="project" value="TreeGrafter"/>
</dbReference>
<dbReference type="RefSeq" id="XP_024498955.1">
    <property type="nucleotide sequence ID" value="XM_024649551.1"/>
</dbReference>
<dbReference type="SMART" id="SM00355">
    <property type="entry name" value="ZnF_C2H2"/>
    <property type="match status" value="3"/>
</dbReference>
<dbReference type="GO" id="GO:0010604">
    <property type="term" value="P:positive regulation of macromolecule metabolic process"/>
    <property type="evidence" value="ECO:0007669"/>
    <property type="project" value="UniProtKB-ARBA"/>
</dbReference>
<feature type="compositionally biased region" description="Basic and acidic residues" evidence="7">
    <location>
        <begin position="999"/>
        <end position="1018"/>
    </location>
</feature>
<evidence type="ECO:0000256" key="5">
    <source>
        <dbReference type="PROSITE-ProRule" id="PRU00042"/>
    </source>
</evidence>
<evidence type="ECO:0000313" key="12">
    <source>
        <dbReference type="WormBase" id="SRAE_X000148900"/>
    </source>
</evidence>
<feature type="domain" description="C2H2-type" evidence="8">
    <location>
        <begin position="674"/>
        <end position="704"/>
    </location>
</feature>
<feature type="region of interest" description="Disordered" evidence="7">
    <location>
        <begin position="998"/>
        <end position="1051"/>
    </location>
</feature>
<dbReference type="WormBase" id="SRAE_X000148900">
    <property type="protein sequence ID" value="SRP09297"/>
    <property type="gene ID" value="WBGene00267061"/>
</dbReference>
<organism evidence="9">
    <name type="scientific">Strongyloides ratti</name>
    <name type="common">Parasitic roundworm</name>
    <dbReference type="NCBI Taxonomy" id="34506"/>
    <lineage>
        <taxon>Eukaryota</taxon>
        <taxon>Metazoa</taxon>
        <taxon>Ecdysozoa</taxon>
        <taxon>Nematoda</taxon>
        <taxon>Chromadorea</taxon>
        <taxon>Rhabditida</taxon>
        <taxon>Tylenchina</taxon>
        <taxon>Panagrolaimomorpha</taxon>
        <taxon>Strongyloidoidea</taxon>
        <taxon>Strongyloididae</taxon>
        <taxon>Strongyloides</taxon>
    </lineage>
</organism>
<dbReference type="OrthoDB" id="338231at2759"/>
<evidence type="ECO:0000256" key="6">
    <source>
        <dbReference type="SAM" id="Coils"/>
    </source>
</evidence>
<keyword evidence="6" id="KW-0175">Coiled coil</keyword>
<dbReference type="GO" id="GO:0008270">
    <property type="term" value="F:zinc ion binding"/>
    <property type="evidence" value="ECO:0007669"/>
    <property type="project" value="UniProtKB-KW"/>
</dbReference>
<dbReference type="Proteomes" id="UP000035682">
    <property type="component" value="Unplaced"/>
</dbReference>
<evidence type="ECO:0000256" key="4">
    <source>
        <dbReference type="ARBA" id="ARBA00022833"/>
    </source>
</evidence>
<dbReference type="AlphaFoldDB" id="A0A090KQV9"/>
<dbReference type="PANTHER" id="PTHR19818:SF139">
    <property type="entry name" value="PAIR-RULE PROTEIN ODD-PAIRED"/>
    <property type="match status" value="1"/>
</dbReference>
<sequence length="1051" mass="123735">MSYYPRYEVVDHFEDSLDAFYRNNKIIPLQTVSTNYNEDEVQRNIQHNINELHHYQGSRNFHENHQLNAQPILYNNTQQTVQQNNSQMFQVNNNSYLQGTNNHIVQHDNNNYYYENNQHNFQNKTYHNFQHIVQNSTLQDIPYLSQRNNVPIYNVNNISRDHVQYNGNFSTSQNQFNQSMVESDVQNELLYRHNREVNGGENIRNLYNNNFDRRFSTPVNDINQYNYVNNEFPSTEINQYNNMYRKVSTTEYAPTDFSHINEQSIPSEDIQNELENGQISYEEEEEVEDEYNDEMEEEFNDTNDEMEEEFNNITEQLSPLNNVKNGFNNVNGIEESIIRYETVEKNVNSYDNESFKVPYEYDVPYYNDTSVTGNYLSISKNNNFQNDDIIDECRNGIFESSCVYTLPEKNKVSQHISQHSKKQSIFDGTIDVINDSTNRKHLFSVESNVNKQCAIVNDFESEDEIFYDDTKMNANGNGHNNFKNGNMKSRKRQQMIIANNDSDKDSSSSECEQTNKKFKIDIKISHRLKSNLDSVSLKNIITSNGSEYTDYFCRWYNCDFITDDVEILFKHWGSCFLDDSKNSSSHISTRVSMENYFDHMYSHTHMKQFFCDKEKCKSSGFYTKSELEKHIRECYHAKNIHICRDSLCLITFTTGKARLAHENKIHVKTEPIIYHCPVYNCNKAFPDNSSLHRHIRLSHGNKAFELIHHLKHKSSNEKQTNKVLGLLTDRVTSHLNEEMFKHQLSNENENGCKNLLKFYDCLDVCVHKEYSSMKNILLKLISDIKFNKLKAPVNAFVKKYINNLKLKGRIIIVEETFVSQLSRIIFKNLKISDYPIIPSSVHEESQEREAEIKITRKYLFKKLENDEKIEETKNYSLKRTDDLDDTFIKMPDQLTEEDKCVEEKIFIEQEIVGFGQPINNINFDEHRLITISTCNNLISRRSHEKARNGINSPTLKNHETSEFCPGYLIRVLNDYKRYLNSSKGKNFLAYKNKLPLHTKTPEEYNDDTKKKKTAEKTRGKNNNTIREPIRRDNKERTTIIMDDTDTEEIND</sequence>
<dbReference type="EMBL" id="LN609396">
    <property type="protein sequence ID" value="CEF59744.1"/>
    <property type="molecule type" value="Genomic_DNA"/>
</dbReference>
<keyword evidence="2" id="KW-0677">Repeat</keyword>
<feature type="compositionally biased region" description="Acidic residues" evidence="7">
    <location>
        <begin position="1042"/>
        <end position="1051"/>
    </location>
</feature>
<dbReference type="PANTHER" id="PTHR19818">
    <property type="entry name" value="ZINC FINGER PROTEIN ZIC AND GLI"/>
    <property type="match status" value="1"/>
</dbReference>
<dbReference type="PROSITE" id="PS00028">
    <property type="entry name" value="ZINC_FINGER_C2H2_1"/>
    <property type="match status" value="2"/>
</dbReference>